<evidence type="ECO:0000259" key="9">
    <source>
        <dbReference type="PROSITE" id="PS50883"/>
    </source>
</evidence>
<dbReference type="CDD" id="cd01948">
    <property type="entry name" value="EAL"/>
    <property type="match status" value="1"/>
</dbReference>
<keyword evidence="4 6" id="KW-1133">Transmembrane helix</keyword>
<evidence type="ECO:0000256" key="4">
    <source>
        <dbReference type="ARBA" id="ARBA00022989"/>
    </source>
</evidence>
<evidence type="ECO:0000259" key="11">
    <source>
        <dbReference type="PROSITE" id="PS50887"/>
    </source>
</evidence>
<dbReference type="NCBIfam" id="TIGR00229">
    <property type="entry name" value="sensory_box"/>
    <property type="match status" value="1"/>
</dbReference>
<feature type="domain" description="PAC" evidence="8">
    <location>
        <begin position="431"/>
        <end position="483"/>
    </location>
</feature>
<keyword evidence="13" id="KW-1185">Reference proteome</keyword>
<evidence type="ECO:0000313" key="12">
    <source>
        <dbReference type="EMBL" id="AMO38831.1"/>
    </source>
</evidence>
<evidence type="ECO:0000256" key="6">
    <source>
        <dbReference type="SAM" id="Phobius"/>
    </source>
</evidence>
<dbReference type="CDD" id="cd00130">
    <property type="entry name" value="PAS"/>
    <property type="match status" value="1"/>
</dbReference>
<dbReference type="InterPro" id="IPR035965">
    <property type="entry name" value="PAS-like_dom_sf"/>
</dbReference>
<dbReference type="InterPro" id="IPR001610">
    <property type="entry name" value="PAC"/>
</dbReference>
<name>A0A127KAB2_9RHOO</name>
<feature type="transmembrane region" description="Helical" evidence="6">
    <location>
        <begin position="6"/>
        <end position="27"/>
    </location>
</feature>
<dbReference type="InterPro" id="IPR033479">
    <property type="entry name" value="dCache_1"/>
</dbReference>
<dbReference type="SMART" id="SM00267">
    <property type="entry name" value="GGDEF"/>
    <property type="match status" value="1"/>
</dbReference>
<feature type="domain" description="PAS" evidence="7">
    <location>
        <begin position="358"/>
        <end position="404"/>
    </location>
</feature>
<dbReference type="Pfam" id="PF00990">
    <property type="entry name" value="GGDEF"/>
    <property type="match status" value="1"/>
</dbReference>
<dbReference type="GO" id="GO:0007165">
    <property type="term" value="P:signal transduction"/>
    <property type="evidence" value="ECO:0007669"/>
    <property type="project" value="InterPro"/>
</dbReference>
<keyword evidence="2" id="KW-1003">Cell membrane</keyword>
<evidence type="ECO:0000259" key="10">
    <source>
        <dbReference type="PROSITE" id="PS50885"/>
    </source>
</evidence>
<dbReference type="PANTHER" id="PTHR44757:SF2">
    <property type="entry name" value="BIOFILM ARCHITECTURE MAINTENANCE PROTEIN MBAA"/>
    <property type="match status" value="1"/>
</dbReference>
<dbReference type="CDD" id="cd12914">
    <property type="entry name" value="PDC1_DGC_like"/>
    <property type="match status" value="1"/>
</dbReference>
<organism evidence="12 13">
    <name type="scientific">Thauera humireducens</name>
    <dbReference type="NCBI Taxonomy" id="1134435"/>
    <lineage>
        <taxon>Bacteria</taxon>
        <taxon>Pseudomonadati</taxon>
        <taxon>Pseudomonadota</taxon>
        <taxon>Betaproteobacteria</taxon>
        <taxon>Rhodocyclales</taxon>
        <taxon>Zoogloeaceae</taxon>
        <taxon>Thauera</taxon>
    </lineage>
</organism>
<dbReference type="InterPro" id="IPR003660">
    <property type="entry name" value="HAMP_dom"/>
</dbReference>
<dbReference type="InterPro" id="IPR000700">
    <property type="entry name" value="PAS-assoc_C"/>
</dbReference>
<proteinExistence type="predicted"/>
<evidence type="ECO:0000313" key="13">
    <source>
        <dbReference type="Proteomes" id="UP000036902"/>
    </source>
</evidence>
<sequence>MTRNSLHLRLWLTIGLAVLPLFLFVLVDYQERRTQAVERAHAEIEQRLAAARREALGAHQMVEFVLRIMARSNDLQSLDGTSCDKIAQRLLISRDDFTNIGAALPDGSLFCSAQSTGEAINVAHRAWFQAGMRGGGITYGEFIVGRISGKPGMAFGYPLHGPQGEVRGVLFASISLDWVDRLIDDFKLPPGWEASLISMEGKILSHQPDADRWRDHVLPPEQLAVLRRAQTEGNGIVELPGFDGMRRLYGVAAPGFAPDSGLMTIGAPLEQSLDAVDRRFQLHLALLAAVTILSALLARLYIYQLIEVWAVRVRDAVARIAAGSLGTRIGTGTSVRELDEVTAGIDRMATEIERRDAELRQLSMAIEQSPECIVITGTNARIEYVNEAFCRITGFSREEAIGRNPRILNAGLTPRETYEELWATLLRGEVWRGEFHNTRKDGASYLELATIAPIKQPDGTITHYVAVKEDITQRKQSEALLHRLAYYDALTGLPNRALLRDRLQQAIRGSGRSEAWGMLMLLDVDRFQQLNDSRGHASGDQLLKELGNRLRAAMREDDTVARHGDDDFAIVIENIGDNQDDAIARAELIARKLHAELDAPYALGENGDEPHYATLSIGVSLFRGKAVAPEMLLKQAEVALYRAKEEGRNAIRFFNPEMQAVVDAHARMEIGLREALQAGSFRLVYQPQVDRHGRLAGAEALIRWPGTDGKMISPAEFIPLAEDTGLIVQIGQWVLSTACAQIAQWQQAPATRQLSIAVNVSARQFHQADFFAMVRRTVEGAGIDPSRLKLELTESVILGDLDETVARMNQLRTLGIQFALDDFGTGYSSLSYLKRLPFAQLKIDQSFIRDMTEDEGSETIVLAILSMSHALGLETIAEGVETPTQREFLRLHGCEFYQGYLFGRPLPIEAWGDFLATLSD</sequence>
<gene>
    <name evidence="12" type="ORF">AC731_018910</name>
</gene>
<dbReference type="InterPro" id="IPR052155">
    <property type="entry name" value="Biofilm_reg_signaling"/>
</dbReference>
<keyword evidence="3 6" id="KW-0812">Transmembrane</keyword>
<dbReference type="SMART" id="SM00052">
    <property type="entry name" value="EAL"/>
    <property type="match status" value="1"/>
</dbReference>
<dbReference type="PANTHER" id="PTHR44757">
    <property type="entry name" value="DIGUANYLATE CYCLASE DGCP"/>
    <property type="match status" value="1"/>
</dbReference>
<dbReference type="SUPFAM" id="SSF55073">
    <property type="entry name" value="Nucleotide cyclase"/>
    <property type="match status" value="1"/>
</dbReference>
<dbReference type="InterPro" id="IPR000160">
    <property type="entry name" value="GGDEF_dom"/>
</dbReference>
<comment type="subcellular location">
    <subcellularLocation>
        <location evidence="1">Cell membrane</location>
        <topology evidence="1">Multi-pass membrane protein</topology>
    </subcellularLocation>
</comment>
<dbReference type="Gene3D" id="3.20.20.450">
    <property type="entry name" value="EAL domain"/>
    <property type="match status" value="1"/>
</dbReference>
<accession>A0A127KAB2</accession>
<dbReference type="PROSITE" id="PS50113">
    <property type="entry name" value="PAC"/>
    <property type="match status" value="1"/>
</dbReference>
<dbReference type="SMART" id="SM00086">
    <property type="entry name" value="PAC"/>
    <property type="match status" value="1"/>
</dbReference>
<dbReference type="Proteomes" id="UP000036902">
    <property type="component" value="Chromosome"/>
</dbReference>
<dbReference type="InterPro" id="IPR043128">
    <property type="entry name" value="Rev_trsase/Diguanyl_cyclase"/>
</dbReference>
<dbReference type="PROSITE" id="PS50112">
    <property type="entry name" value="PAS"/>
    <property type="match status" value="1"/>
</dbReference>
<dbReference type="GO" id="GO:0005886">
    <property type="term" value="C:plasma membrane"/>
    <property type="evidence" value="ECO:0007669"/>
    <property type="project" value="UniProtKB-SubCell"/>
</dbReference>
<protein>
    <submittedName>
        <fullName evidence="12">Diguanylate cyclase</fullName>
    </submittedName>
</protein>
<feature type="domain" description="GGDEF" evidence="11">
    <location>
        <begin position="515"/>
        <end position="656"/>
    </location>
</feature>
<dbReference type="EMBL" id="CP014646">
    <property type="protein sequence ID" value="AMO38831.1"/>
    <property type="molecule type" value="Genomic_DNA"/>
</dbReference>
<evidence type="ECO:0000256" key="3">
    <source>
        <dbReference type="ARBA" id="ARBA00022692"/>
    </source>
</evidence>
<evidence type="ECO:0000256" key="5">
    <source>
        <dbReference type="ARBA" id="ARBA00023136"/>
    </source>
</evidence>
<evidence type="ECO:0000259" key="8">
    <source>
        <dbReference type="PROSITE" id="PS50113"/>
    </source>
</evidence>
<dbReference type="NCBIfam" id="TIGR00254">
    <property type="entry name" value="GGDEF"/>
    <property type="match status" value="1"/>
</dbReference>
<dbReference type="InterPro" id="IPR035919">
    <property type="entry name" value="EAL_sf"/>
</dbReference>
<dbReference type="CDD" id="cd18774">
    <property type="entry name" value="PDC2_HK_sensor"/>
    <property type="match status" value="1"/>
</dbReference>
<dbReference type="STRING" id="1134435.AC731_018910"/>
<dbReference type="Gene3D" id="3.30.450.20">
    <property type="entry name" value="PAS domain"/>
    <property type="match status" value="2"/>
</dbReference>
<dbReference type="SMART" id="SM00091">
    <property type="entry name" value="PAS"/>
    <property type="match status" value="1"/>
</dbReference>
<dbReference type="RefSeq" id="WP_048708452.1">
    <property type="nucleotide sequence ID" value="NZ_CP014646.1"/>
</dbReference>
<evidence type="ECO:0000256" key="2">
    <source>
        <dbReference type="ARBA" id="ARBA00022475"/>
    </source>
</evidence>
<dbReference type="KEGG" id="thu:AC731_018910"/>
<dbReference type="Pfam" id="PF02743">
    <property type="entry name" value="dCache_1"/>
    <property type="match status" value="1"/>
</dbReference>
<dbReference type="Gene3D" id="3.30.70.270">
    <property type="match status" value="1"/>
</dbReference>
<feature type="domain" description="EAL" evidence="9">
    <location>
        <begin position="665"/>
        <end position="919"/>
    </location>
</feature>
<dbReference type="SUPFAM" id="SSF141868">
    <property type="entry name" value="EAL domain-like"/>
    <property type="match status" value="1"/>
</dbReference>
<dbReference type="InterPro" id="IPR029787">
    <property type="entry name" value="Nucleotide_cyclase"/>
</dbReference>
<dbReference type="AlphaFoldDB" id="A0A127KAB2"/>
<dbReference type="PROSITE" id="PS50887">
    <property type="entry name" value="GGDEF"/>
    <property type="match status" value="1"/>
</dbReference>
<evidence type="ECO:0000256" key="1">
    <source>
        <dbReference type="ARBA" id="ARBA00004651"/>
    </source>
</evidence>
<evidence type="ECO:0000259" key="7">
    <source>
        <dbReference type="PROSITE" id="PS50112"/>
    </source>
</evidence>
<reference evidence="13" key="1">
    <citation type="submission" date="2016-03" db="EMBL/GenBank/DDBJ databases">
        <authorList>
            <person name="Ma C."/>
            <person name="Zhou S."/>
            <person name="Yang G."/>
        </authorList>
    </citation>
    <scope>NUCLEOTIDE SEQUENCE [LARGE SCALE GENOMIC DNA]</scope>
    <source>
        <strain evidence="13">SgZ-1</strain>
    </source>
</reference>
<feature type="domain" description="HAMP" evidence="10">
    <location>
        <begin position="312"/>
        <end position="357"/>
    </location>
</feature>
<dbReference type="Pfam" id="PF00563">
    <property type="entry name" value="EAL"/>
    <property type="match status" value="1"/>
</dbReference>
<feature type="transmembrane region" description="Helical" evidence="6">
    <location>
        <begin position="282"/>
        <end position="302"/>
    </location>
</feature>
<dbReference type="InterPro" id="IPR001633">
    <property type="entry name" value="EAL_dom"/>
</dbReference>
<dbReference type="CDD" id="cd01949">
    <property type="entry name" value="GGDEF"/>
    <property type="match status" value="1"/>
</dbReference>
<keyword evidence="5 6" id="KW-0472">Membrane</keyword>
<dbReference type="PROSITE" id="PS50885">
    <property type="entry name" value="HAMP"/>
    <property type="match status" value="1"/>
</dbReference>
<dbReference type="InterPro" id="IPR000014">
    <property type="entry name" value="PAS"/>
</dbReference>
<dbReference type="PROSITE" id="PS50883">
    <property type="entry name" value="EAL"/>
    <property type="match status" value="1"/>
</dbReference>
<dbReference type="Pfam" id="PF13426">
    <property type="entry name" value="PAS_9"/>
    <property type="match status" value="1"/>
</dbReference>
<dbReference type="SUPFAM" id="SSF55785">
    <property type="entry name" value="PYP-like sensor domain (PAS domain)"/>
    <property type="match status" value="1"/>
</dbReference>